<dbReference type="SMART" id="SM00347">
    <property type="entry name" value="HTH_MARR"/>
    <property type="match status" value="1"/>
</dbReference>
<dbReference type="Proteomes" id="UP001523216">
    <property type="component" value="Unassembled WGS sequence"/>
</dbReference>
<organism evidence="2 3">
    <name type="scientific">Paractinoplanes hotanensis</name>
    <dbReference type="NCBI Taxonomy" id="2906497"/>
    <lineage>
        <taxon>Bacteria</taxon>
        <taxon>Bacillati</taxon>
        <taxon>Actinomycetota</taxon>
        <taxon>Actinomycetes</taxon>
        <taxon>Micromonosporales</taxon>
        <taxon>Micromonosporaceae</taxon>
        <taxon>Paractinoplanes</taxon>
    </lineage>
</organism>
<dbReference type="SUPFAM" id="SSF46785">
    <property type="entry name" value="Winged helix' DNA-binding domain"/>
    <property type="match status" value="1"/>
</dbReference>
<feature type="domain" description="HTH marR-type" evidence="1">
    <location>
        <begin position="33"/>
        <end position="169"/>
    </location>
</feature>
<dbReference type="PANTHER" id="PTHR33164">
    <property type="entry name" value="TRANSCRIPTIONAL REGULATOR, MARR FAMILY"/>
    <property type="match status" value="1"/>
</dbReference>
<dbReference type="CDD" id="cd00090">
    <property type="entry name" value="HTH_ARSR"/>
    <property type="match status" value="1"/>
</dbReference>
<dbReference type="InterPro" id="IPR000835">
    <property type="entry name" value="HTH_MarR-typ"/>
</dbReference>
<protein>
    <submittedName>
        <fullName evidence="2">MarR family transcriptional regulator</fullName>
    </submittedName>
</protein>
<dbReference type="Gene3D" id="1.10.10.10">
    <property type="entry name" value="Winged helix-like DNA-binding domain superfamily/Winged helix DNA-binding domain"/>
    <property type="match status" value="1"/>
</dbReference>
<evidence type="ECO:0000313" key="2">
    <source>
        <dbReference type="EMBL" id="MCM4078742.1"/>
    </source>
</evidence>
<dbReference type="PANTHER" id="PTHR33164:SF104">
    <property type="entry name" value="TRANSCRIPTIONAL REGULATORY PROTEIN"/>
    <property type="match status" value="1"/>
</dbReference>
<dbReference type="InterPro" id="IPR011991">
    <property type="entry name" value="ArsR-like_HTH"/>
</dbReference>
<dbReference type="RefSeq" id="WP_251798590.1">
    <property type="nucleotide sequence ID" value="NZ_JAMQOL010000017.1"/>
</dbReference>
<comment type="caution">
    <text evidence="2">The sequence shown here is derived from an EMBL/GenBank/DDBJ whole genome shotgun (WGS) entry which is preliminary data.</text>
</comment>
<dbReference type="Pfam" id="PF12802">
    <property type="entry name" value="MarR_2"/>
    <property type="match status" value="1"/>
</dbReference>
<evidence type="ECO:0000313" key="3">
    <source>
        <dbReference type="Proteomes" id="UP001523216"/>
    </source>
</evidence>
<sequence>MGVDEGFGGEARDSADRHIDAWGDELPWLDPVQEAIVVRLAVLGRHLTQARRAALAGGGLEHGQFKILLALRRGGSPYAASPSELADRLGLTRGALSARLGPLERAGLIERGAEPGHDRRRVRVRLTAAGDAAFERHAAAENRGEAALLATLDPHERRTLADLLRRLVIEASR</sequence>
<dbReference type="EMBL" id="JAMQOL010000017">
    <property type="protein sequence ID" value="MCM4078742.1"/>
    <property type="molecule type" value="Genomic_DNA"/>
</dbReference>
<evidence type="ECO:0000259" key="1">
    <source>
        <dbReference type="PROSITE" id="PS50995"/>
    </source>
</evidence>
<gene>
    <name evidence="2" type="ORF">LXN57_14300</name>
</gene>
<dbReference type="PROSITE" id="PS50995">
    <property type="entry name" value="HTH_MARR_2"/>
    <property type="match status" value="1"/>
</dbReference>
<dbReference type="InterPro" id="IPR036390">
    <property type="entry name" value="WH_DNA-bd_sf"/>
</dbReference>
<dbReference type="PRINTS" id="PR00598">
    <property type="entry name" value="HTHMARR"/>
</dbReference>
<name>A0ABT0XY75_9ACTN</name>
<reference evidence="2 3" key="1">
    <citation type="submission" date="2022-06" db="EMBL/GenBank/DDBJ databases">
        <title>Actinoplanes abujensis sp. nov., isolated from Nigerian arid soil.</title>
        <authorList>
            <person name="Ding P."/>
        </authorList>
    </citation>
    <scope>NUCLEOTIDE SEQUENCE [LARGE SCALE GENOMIC DNA]</scope>
    <source>
        <strain evidence="3">TRM88002</strain>
    </source>
</reference>
<proteinExistence type="predicted"/>
<accession>A0ABT0XY75</accession>
<keyword evidence="3" id="KW-1185">Reference proteome</keyword>
<dbReference type="InterPro" id="IPR036388">
    <property type="entry name" value="WH-like_DNA-bd_sf"/>
</dbReference>
<dbReference type="InterPro" id="IPR039422">
    <property type="entry name" value="MarR/SlyA-like"/>
</dbReference>